<organism evidence="3 4">
    <name type="scientific">Xanthocytophaga agilis</name>
    <dbReference type="NCBI Taxonomy" id="3048010"/>
    <lineage>
        <taxon>Bacteria</taxon>
        <taxon>Pseudomonadati</taxon>
        <taxon>Bacteroidota</taxon>
        <taxon>Cytophagia</taxon>
        <taxon>Cytophagales</taxon>
        <taxon>Rhodocytophagaceae</taxon>
        <taxon>Xanthocytophaga</taxon>
    </lineage>
</organism>
<dbReference type="Proteomes" id="UP001232063">
    <property type="component" value="Unassembled WGS sequence"/>
</dbReference>
<dbReference type="PANTHER" id="PTHR33371:SF4">
    <property type="entry name" value="INTERMEMBRANE PHOSPHOLIPID TRANSPORT SYSTEM BINDING PROTEIN MLAD"/>
    <property type="match status" value="1"/>
</dbReference>
<sequence length="328" mass="35521">MGTAENNKRSVVVGGFVLLAIIILVAGIFILGGKQKRFEKTLEVQAVFDNIAGLKAGNNVWFSGVKIGTVKSLKLYGTSQVEVTLKIEEDVQKYIHKDSKARLGSESLIGNKIVEIYGGTPQAPVVEEGDRLQIEQALSTDDIMETLQENNKNLLAITTDFKKLSNDLTNGKGTVGALLSDSTLANRFQSIVSNLQQVSATTSQASASLSQFTHKLNNKDGLVNQLLTDTVVFNQLKGSVNQLQTTASSASAISGNLEKASDNLNRNNNALGMLLNDEQFATQLKGTIQNVETSTKKLDESMDALRYSFFLKGAFKKKAKADAKQQTQ</sequence>
<feature type="domain" description="Mce/MlaD" evidence="2">
    <location>
        <begin position="41"/>
        <end position="117"/>
    </location>
</feature>
<evidence type="ECO:0000313" key="4">
    <source>
        <dbReference type="Proteomes" id="UP001232063"/>
    </source>
</evidence>
<dbReference type="InterPro" id="IPR003399">
    <property type="entry name" value="Mce/MlaD"/>
</dbReference>
<reference evidence="3" key="1">
    <citation type="submission" date="2023-05" db="EMBL/GenBank/DDBJ databases">
        <authorList>
            <person name="Zhang X."/>
        </authorList>
    </citation>
    <scope>NUCLEOTIDE SEQUENCE</scope>
    <source>
        <strain evidence="3">BD1B2-1</strain>
    </source>
</reference>
<evidence type="ECO:0000259" key="2">
    <source>
        <dbReference type="Pfam" id="PF02470"/>
    </source>
</evidence>
<dbReference type="InterPro" id="IPR052336">
    <property type="entry name" value="MlaD_Phospholipid_Transporter"/>
</dbReference>
<proteinExistence type="predicted"/>
<dbReference type="EMBL" id="JASJOU010000003">
    <property type="protein sequence ID" value="MDJ1501373.1"/>
    <property type="molecule type" value="Genomic_DNA"/>
</dbReference>
<keyword evidence="1" id="KW-0472">Membrane</keyword>
<evidence type="ECO:0000256" key="1">
    <source>
        <dbReference type="SAM" id="Phobius"/>
    </source>
</evidence>
<keyword evidence="1" id="KW-1133">Transmembrane helix</keyword>
<dbReference type="AlphaFoldDB" id="A0AAE3UD09"/>
<gene>
    <name evidence="3" type="ORF">QNI22_11980</name>
</gene>
<keyword evidence="4" id="KW-1185">Reference proteome</keyword>
<feature type="transmembrane region" description="Helical" evidence="1">
    <location>
        <begin position="12"/>
        <end position="32"/>
    </location>
</feature>
<dbReference type="PANTHER" id="PTHR33371">
    <property type="entry name" value="INTERMEMBRANE PHOSPHOLIPID TRANSPORT SYSTEM BINDING PROTEIN MLAD-RELATED"/>
    <property type="match status" value="1"/>
</dbReference>
<protein>
    <submittedName>
        <fullName evidence="3">MlaD family protein</fullName>
    </submittedName>
</protein>
<name>A0AAE3UD09_9BACT</name>
<evidence type="ECO:0000313" key="3">
    <source>
        <dbReference type="EMBL" id="MDJ1501373.1"/>
    </source>
</evidence>
<comment type="caution">
    <text evidence="3">The sequence shown here is derived from an EMBL/GenBank/DDBJ whole genome shotgun (WGS) entry which is preliminary data.</text>
</comment>
<dbReference type="RefSeq" id="WP_314510859.1">
    <property type="nucleotide sequence ID" value="NZ_JASJOU010000003.1"/>
</dbReference>
<dbReference type="Pfam" id="PF02470">
    <property type="entry name" value="MlaD"/>
    <property type="match status" value="1"/>
</dbReference>
<accession>A0AAE3UD09</accession>
<keyword evidence="1" id="KW-0812">Transmembrane</keyword>